<evidence type="ECO:0000313" key="11">
    <source>
        <dbReference type="EMBL" id="USQ81647.1"/>
    </source>
</evidence>
<comment type="similarity">
    <text evidence="1 9">Belongs to the class-I aminoacyl-tRNA synthetase family.</text>
</comment>
<proteinExistence type="inferred from homology"/>
<feature type="region of interest" description="Disordered" evidence="10">
    <location>
        <begin position="1"/>
        <end position="34"/>
    </location>
</feature>
<evidence type="ECO:0000256" key="4">
    <source>
        <dbReference type="ARBA" id="ARBA00022741"/>
    </source>
</evidence>
<keyword evidence="7 9" id="KW-0030">Aminoacyl-tRNA synthetase</keyword>
<dbReference type="EMBL" id="CP099489">
    <property type="protein sequence ID" value="USQ81647.1"/>
    <property type="molecule type" value="Genomic_DNA"/>
</dbReference>
<dbReference type="Gene3D" id="3.40.50.620">
    <property type="entry name" value="HUPs"/>
    <property type="match status" value="1"/>
</dbReference>
<dbReference type="EC" id="6.1.1.2" evidence="2 8"/>
<evidence type="ECO:0000256" key="7">
    <source>
        <dbReference type="ARBA" id="ARBA00023146"/>
    </source>
</evidence>
<reference evidence="11" key="1">
    <citation type="submission" date="2022-06" db="EMBL/GenBank/DDBJ databases">
        <title>Ornithinimicrobium HY1793.</title>
        <authorList>
            <person name="Huang Y."/>
        </authorList>
    </citation>
    <scope>NUCLEOTIDE SEQUENCE</scope>
    <source>
        <strain evidence="11">HY1793</strain>
    </source>
</reference>
<evidence type="ECO:0000313" key="12">
    <source>
        <dbReference type="Proteomes" id="UP001056455"/>
    </source>
</evidence>
<dbReference type="GO" id="GO:0004830">
    <property type="term" value="F:tryptophan-tRNA ligase activity"/>
    <property type="evidence" value="ECO:0007669"/>
    <property type="project" value="UniProtKB-EC"/>
</dbReference>
<dbReference type="PANTHER" id="PTHR43766">
    <property type="entry name" value="TRYPTOPHAN--TRNA LIGASE, MITOCHONDRIAL"/>
    <property type="match status" value="1"/>
</dbReference>
<dbReference type="SUPFAM" id="SSF52374">
    <property type="entry name" value="Nucleotidylyl transferase"/>
    <property type="match status" value="1"/>
</dbReference>
<dbReference type="Gene3D" id="1.10.240.10">
    <property type="entry name" value="Tyrosyl-Transfer RNA Synthetase"/>
    <property type="match status" value="1"/>
</dbReference>
<sequence length="396" mass="42756">MTTETDPTAYDPSSHTEQSTSEQSTATAEDDAAVGDALAASTSDASLARTILRSAQIEKEIDQDASRFRVLTGDRPTGNLHLGHYFGTLRNRVLLQQRGVETFILIADYQVIADRDGVGPIKERVYSLLADYLAAGMDPEATTIFTHSSVPALNQLMLPFLSLVTDSELRRNPTVKAEFEATGGRPMSGLLLTYPVHQAADILFCKANLVPVGKDQVPHLEQARVIARRFDERYGRSDASTPIFPPPEPLLSEAASLLGTDGTKMSKSKGNTIELGMDADTTAKVLKKAVTDADRTITYDPANRPEVSNLVLLAALSSGRDPQEIAAEIGDGGGGTLKKVVTEAVNEHFAPIRARRAEVAADQGYLEQVLARGNERANEIATATLDEVRTAMQMTY</sequence>
<dbReference type="PROSITE" id="PS00178">
    <property type="entry name" value="AA_TRNA_LIGASE_I"/>
    <property type="match status" value="1"/>
</dbReference>
<keyword evidence="5 9" id="KW-0067">ATP-binding</keyword>
<keyword evidence="3 9" id="KW-0436">Ligase</keyword>
<keyword evidence="12" id="KW-1185">Reference proteome</keyword>
<dbReference type="CDD" id="cd00806">
    <property type="entry name" value="TrpRS_core"/>
    <property type="match status" value="1"/>
</dbReference>
<accession>A0ABY4YYG0</accession>
<dbReference type="InterPro" id="IPR014729">
    <property type="entry name" value="Rossmann-like_a/b/a_fold"/>
</dbReference>
<organism evidence="11 12">
    <name type="scientific">Ornithinimicrobium faecis</name>
    <dbReference type="NCBI Taxonomy" id="2934158"/>
    <lineage>
        <taxon>Bacteria</taxon>
        <taxon>Bacillati</taxon>
        <taxon>Actinomycetota</taxon>
        <taxon>Actinomycetes</taxon>
        <taxon>Micrococcales</taxon>
        <taxon>Ornithinimicrobiaceae</taxon>
        <taxon>Ornithinimicrobium</taxon>
    </lineage>
</organism>
<keyword evidence="6 9" id="KW-0648">Protein biosynthesis</keyword>
<feature type="compositionally biased region" description="Low complexity" evidence="10">
    <location>
        <begin position="13"/>
        <end position="27"/>
    </location>
</feature>
<dbReference type="InterPro" id="IPR002306">
    <property type="entry name" value="Trp-tRNA-ligase"/>
</dbReference>
<dbReference type="InterPro" id="IPR002305">
    <property type="entry name" value="aa-tRNA-synth_Ic"/>
</dbReference>
<dbReference type="Pfam" id="PF00579">
    <property type="entry name" value="tRNA-synt_1b"/>
    <property type="match status" value="1"/>
</dbReference>
<gene>
    <name evidence="11" type="primary">trpS</name>
    <name evidence="11" type="ORF">NF556_08370</name>
</gene>
<dbReference type="RefSeq" id="WP_252595183.1">
    <property type="nucleotide sequence ID" value="NZ_CP099489.1"/>
</dbReference>
<evidence type="ECO:0000256" key="3">
    <source>
        <dbReference type="ARBA" id="ARBA00022598"/>
    </source>
</evidence>
<evidence type="ECO:0000256" key="10">
    <source>
        <dbReference type="SAM" id="MobiDB-lite"/>
    </source>
</evidence>
<dbReference type="InterPro" id="IPR050203">
    <property type="entry name" value="Trp-tRNA_synthetase"/>
</dbReference>
<evidence type="ECO:0000256" key="5">
    <source>
        <dbReference type="ARBA" id="ARBA00022840"/>
    </source>
</evidence>
<protein>
    <recommendedName>
        <fullName evidence="2 8">Tryptophan--tRNA ligase</fullName>
        <ecNumber evidence="2 8">6.1.1.2</ecNumber>
    </recommendedName>
</protein>
<dbReference type="Proteomes" id="UP001056455">
    <property type="component" value="Chromosome"/>
</dbReference>
<evidence type="ECO:0000256" key="2">
    <source>
        <dbReference type="ARBA" id="ARBA00013161"/>
    </source>
</evidence>
<dbReference type="PRINTS" id="PR01039">
    <property type="entry name" value="TRNASYNTHTRP"/>
</dbReference>
<evidence type="ECO:0000256" key="9">
    <source>
        <dbReference type="RuleBase" id="RU363036"/>
    </source>
</evidence>
<evidence type="ECO:0000256" key="1">
    <source>
        <dbReference type="ARBA" id="ARBA00005594"/>
    </source>
</evidence>
<evidence type="ECO:0000256" key="6">
    <source>
        <dbReference type="ARBA" id="ARBA00022917"/>
    </source>
</evidence>
<evidence type="ECO:0000256" key="8">
    <source>
        <dbReference type="NCBIfam" id="TIGR00233"/>
    </source>
</evidence>
<dbReference type="PANTHER" id="PTHR43766:SF1">
    <property type="entry name" value="TRYPTOPHAN--TRNA LIGASE, MITOCHONDRIAL"/>
    <property type="match status" value="1"/>
</dbReference>
<dbReference type="NCBIfam" id="TIGR00233">
    <property type="entry name" value="trpS"/>
    <property type="match status" value="1"/>
</dbReference>
<dbReference type="InterPro" id="IPR001412">
    <property type="entry name" value="aa-tRNA-synth_I_CS"/>
</dbReference>
<name>A0ABY4YYG0_9MICO</name>
<keyword evidence="4 9" id="KW-0547">Nucleotide-binding</keyword>